<dbReference type="InterPro" id="IPR016166">
    <property type="entry name" value="FAD-bd_PCMH"/>
</dbReference>
<dbReference type="Proteomes" id="UP000533533">
    <property type="component" value="Unassembled WGS sequence"/>
</dbReference>
<evidence type="ECO:0000313" key="7">
    <source>
        <dbReference type="EMBL" id="MBB2925727.1"/>
    </source>
</evidence>
<dbReference type="InterPro" id="IPR004113">
    <property type="entry name" value="FAD-bd_oxidored_4_C"/>
</dbReference>
<reference evidence="8 9" key="1">
    <citation type="submission" date="2018-06" db="EMBL/GenBank/DDBJ databases">
        <title>Genomic Encyclopedia of Type Strains, Phase IV (KMG-V): Genome sequencing to study the core and pangenomes of soil and plant-associated prokaryotes.</title>
        <authorList>
            <person name="Whitman W."/>
        </authorList>
    </citation>
    <scope>NUCLEOTIDE SEQUENCE [LARGE SCALE GENOMIC DNA]</scope>
    <source>
        <strain evidence="8 9">SRCL-318</strain>
        <strain evidence="7 10">SRMrh-85</strain>
    </source>
</reference>
<evidence type="ECO:0000256" key="4">
    <source>
        <dbReference type="ARBA" id="ARBA00022827"/>
    </source>
</evidence>
<protein>
    <submittedName>
        <fullName evidence="8">FAD/FMN-containing dehydrogenase</fullName>
    </submittedName>
</protein>
<dbReference type="InterPro" id="IPR006094">
    <property type="entry name" value="Oxid_FAD_bind_N"/>
</dbReference>
<dbReference type="RefSeq" id="WP_110384944.1">
    <property type="nucleotide sequence ID" value="NZ_JACHVZ010000001.1"/>
</dbReference>
<evidence type="ECO:0000313" key="10">
    <source>
        <dbReference type="Proteomes" id="UP000533533"/>
    </source>
</evidence>
<dbReference type="AlphaFoldDB" id="A0A2U1AC73"/>
<accession>A0A2U1AC73</accession>
<dbReference type="InterPro" id="IPR016164">
    <property type="entry name" value="FAD-linked_Oxase-like_C"/>
</dbReference>
<gene>
    <name evidence="8" type="ORF">C7410_101357</name>
    <name evidence="7" type="ORF">FHX59_000133</name>
</gene>
<keyword evidence="3" id="KW-0285">Flavoprotein</keyword>
<evidence type="ECO:0000256" key="2">
    <source>
        <dbReference type="ARBA" id="ARBA00008000"/>
    </source>
</evidence>
<dbReference type="Pfam" id="PF01565">
    <property type="entry name" value="FAD_binding_4"/>
    <property type="match status" value="1"/>
</dbReference>
<organism evidence="8 9">
    <name type="scientific">Paraburkholderia silvatlantica</name>
    <dbReference type="NCBI Taxonomy" id="321895"/>
    <lineage>
        <taxon>Bacteria</taxon>
        <taxon>Pseudomonadati</taxon>
        <taxon>Pseudomonadota</taxon>
        <taxon>Betaproteobacteria</taxon>
        <taxon>Burkholderiales</taxon>
        <taxon>Burkholderiaceae</taxon>
        <taxon>Paraburkholderia</taxon>
    </lineage>
</organism>
<dbReference type="Proteomes" id="UP000247772">
    <property type="component" value="Unassembled WGS sequence"/>
</dbReference>
<dbReference type="OrthoDB" id="8522822at2"/>
<dbReference type="Gene3D" id="3.30.465.10">
    <property type="match status" value="1"/>
</dbReference>
<comment type="similarity">
    <text evidence="2">Belongs to the FAD-binding oxidoreductase/transferase type 4 family.</text>
</comment>
<dbReference type="PANTHER" id="PTHR43716">
    <property type="entry name" value="D-2-HYDROXYGLUTARATE DEHYDROGENASE, MITOCHONDRIAL"/>
    <property type="match status" value="1"/>
</dbReference>
<keyword evidence="5" id="KW-0560">Oxidoreductase</keyword>
<evidence type="ECO:0000256" key="3">
    <source>
        <dbReference type="ARBA" id="ARBA00022630"/>
    </source>
</evidence>
<dbReference type="PANTHER" id="PTHR43716:SF1">
    <property type="entry name" value="D-2-HYDROXYGLUTARATE DEHYDROGENASE, MITOCHONDRIAL"/>
    <property type="match status" value="1"/>
</dbReference>
<evidence type="ECO:0000313" key="8">
    <source>
        <dbReference type="EMBL" id="PYE28025.1"/>
    </source>
</evidence>
<dbReference type="EMBL" id="JACHVZ010000001">
    <property type="protein sequence ID" value="MBB2925727.1"/>
    <property type="molecule type" value="Genomic_DNA"/>
</dbReference>
<keyword evidence="10" id="KW-1185">Reference proteome</keyword>
<comment type="cofactor">
    <cofactor evidence="1">
        <name>FAD</name>
        <dbReference type="ChEBI" id="CHEBI:57692"/>
    </cofactor>
</comment>
<dbReference type="InterPro" id="IPR016171">
    <property type="entry name" value="Vanillyl_alc_oxidase_C-sub2"/>
</dbReference>
<dbReference type="InterPro" id="IPR051264">
    <property type="entry name" value="FAD-oxidored/transferase_4"/>
</dbReference>
<evidence type="ECO:0000256" key="5">
    <source>
        <dbReference type="ARBA" id="ARBA00023002"/>
    </source>
</evidence>
<dbReference type="SUPFAM" id="SSF55103">
    <property type="entry name" value="FAD-linked oxidases, C-terminal domain"/>
    <property type="match status" value="1"/>
</dbReference>
<sequence>MQESAHQALGSAGAPVVEALREALGASVVSLPAEFAGRSHADSSRMPCAEPIALVRPRTTKQAATALRICHAHCQPVVTQGGLSGLAGGACLLGGEVALSLELMNEIEEIDPVSATMTVQAGVPLQTVQEAADAAGFMFPLDLGARGSATIGGNLATNAGGNRVIRYGMMREQALDVEAVLANGSVVGGLRKMIKNNTGYDLRNLLIGSEGTLGVITRAVLRLRPKPRAVSTAWCGVPDYASVTTLLRLAQERLPAGVSAFEVMWPGYYDFVLTRLPELRAPLAGRHAFYVLLESSGAEPESQSAAFEAFLADMLEAGTLEDAALAANETHAAAFWAIRDAPGEYGRLIPGRVSFDVSFSIADVGEAARRCDERLRAHWPDATILIYGHLGDGNLHIVVQQPDWPASAAAEVKRTVYGVTGEMGGSVSAEHGIGTRKLEVLALSRTPAELAAMRAVKAALDPLGILNPGKLLAS</sequence>
<evidence type="ECO:0000259" key="6">
    <source>
        <dbReference type="PROSITE" id="PS51387"/>
    </source>
</evidence>
<dbReference type="EMBL" id="QJSQ01000001">
    <property type="protein sequence ID" value="PYE28025.1"/>
    <property type="molecule type" value="Genomic_DNA"/>
</dbReference>
<feature type="domain" description="FAD-binding PCMH-type" evidence="6">
    <location>
        <begin position="47"/>
        <end position="226"/>
    </location>
</feature>
<dbReference type="InterPro" id="IPR016169">
    <property type="entry name" value="FAD-bd_PCMH_sub2"/>
</dbReference>
<dbReference type="GO" id="GO:0016491">
    <property type="term" value="F:oxidoreductase activity"/>
    <property type="evidence" value="ECO:0007669"/>
    <property type="project" value="UniProtKB-KW"/>
</dbReference>
<dbReference type="Gene3D" id="1.10.45.10">
    <property type="entry name" value="Vanillyl-alcohol Oxidase, Chain A, domain 4"/>
    <property type="match status" value="1"/>
</dbReference>
<dbReference type="Pfam" id="PF02913">
    <property type="entry name" value="FAD-oxidase_C"/>
    <property type="match status" value="1"/>
</dbReference>
<comment type="caution">
    <text evidence="8">The sequence shown here is derived from an EMBL/GenBank/DDBJ whole genome shotgun (WGS) entry which is preliminary data.</text>
</comment>
<dbReference type="InterPro" id="IPR036318">
    <property type="entry name" value="FAD-bd_PCMH-like_sf"/>
</dbReference>
<dbReference type="Gene3D" id="3.30.70.2740">
    <property type="match status" value="1"/>
</dbReference>
<keyword evidence="4" id="KW-0274">FAD</keyword>
<dbReference type="Gene3D" id="3.30.70.2190">
    <property type="match status" value="1"/>
</dbReference>
<evidence type="ECO:0000256" key="1">
    <source>
        <dbReference type="ARBA" id="ARBA00001974"/>
    </source>
</evidence>
<evidence type="ECO:0000313" key="9">
    <source>
        <dbReference type="Proteomes" id="UP000247772"/>
    </source>
</evidence>
<dbReference type="PROSITE" id="PS51387">
    <property type="entry name" value="FAD_PCMH"/>
    <property type="match status" value="1"/>
</dbReference>
<dbReference type="GO" id="GO:0071949">
    <property type="term" value="F:FAD binding"/>
    <property type="evidence" value="ECO:0007669"/>
    <property type="project" value="InterPro"/>
</dbReference>
<dbReference type="GO" id="GO:0022904">
    <property type="term" value="P:respiratory electron transport chain"/>
    <property type="evidence" value="ECO:0007669"/>
    <property type="project" value="TreeGrafter"/>
</dbReference>
<dbReference type="FunFam" id="1.10.45.10:FF:000001">
    <property type="entry name" value="D-lactate dehydrogenase mitochondrial"/>
    <property type="match status" value="1"/>
</dbReference>
<dbReference type="SUPFAM" id="SSF56176">
    <property type="entry name" value="FAD-binding/transporter-associated domain-like"/>
    <property type="match status" value="1"/>
</dbReference>
<name>A0A2U1AC73_9BURK</name>
<proteinExistence type="inferred from homology"/>